<dbReference type="GO" id="GO:0003690">
    <property type="term" value="F:double-stranded DNA binding"/>
    <property type="evidence" value="ECO:0007669"/>
    <property type="project" value="TreeGrafter"/>
</dbReference>
<dbReference type="NCBIfam" id="NF001462">
    <property type="entry name" value="PRK00321.1-3"/>
    <property type="match status" value="1"/>
</dbReference>
<dbReference type="GO" id="GO:0000018">
    <property type="term" value="P:regulation of DNA recombination"/>
    <property type="evidence" value="ECO:0007669"/>
    <property type="project" value="TreeGrafter"/>
</dbReference>
<dbReference type="InterPro" id="IPR007476">
    <property type="entry name" value="RdgC"/>
</dbReference>
<reference evidence="7 8" key="2">
    <citation type="journal article" date="2018" name="Int. J. Syst. Evol. Microbiol.">
        <title>Marinobacterium aestuarii sp. nov., a benzene-degrading marine bacterium isolated from estuary sediment.</title>
        <authorList>
            <person name="Bae S.S."/>
            <person name="Jung J."/>
            <person name="Chung D."/>
            <person name="Baek K."/>
        </authorList>
    </citation>
    <scope>NUCLEOTIDE SEQUENCE [LARGE SCALE GENOMIC DNA]</scope>
    <source>
        <strain evidence="7 8">ST58-10</strain>
    </source>
</reference>
<dbReference type="AlphaFoldDB" id="A0A1A9EZQ2"/>
<comment type="function">
    <text evidence="6">May be involved in recombination.</text>
</comment>
<sequence>MWFKNLIFYRFSAAFDKDTETLENALAATPFQPCGSQELSRSGWIAPCKALPDSLVYSCAGYHLICTQKEEKILPSGVIRQSLEERVQKIEKEEARKVYRREHTQLKDEIILDLLPRAFSKRNQTYALIAPQAGLILVDASSHKNAEDLLSQLRTSLGSLPIILPDVKQSPAAVMSHWLEQQEPLPTSLQLLDEAELKDNLVEGGVIRIKGQELTSSEIVAHLEADKRVSKLALEWDENLRFLLHEDLSVHRIKQTDQFKERQQDVADDELARFDADVAQLGLELTRLIPDLLNAFGGEVAGASLEPAPKV</sequence>
<evidence type="ECO:0000313" key="8">
    <source>
        <dbReference type="Proteomes" id="UP000078070"/>
    </source>
</evidence>
<dbReference type="GO" id="GO:0006310">
    <property type="term" value="P:DNA recombination"/>
    <property type="evidence" value="ECO:0007669"/>
    <property type="project" value="UniProtKB-UniRule"/>
</dbReference>
<comment type="similarity">
    <text evidence="2 6">Belongs to the RdgC family.</text>
</comment>
<organism evidence="7 8">
    <name type="scientific">Marinobacterium aestuarii</name>
    <dbReference type="NCBI Taxonomy" id="1821621"/>
    <lineage>
        <taxon>Bacteria</taxon>
        <taxon>Pseudomonadati</taxon>
        <taxon>Pseudomonadota</taxon>
        <taxon>Gammaproteobacteria</taxon>
        <taxon>Oceanospirillales</taxon>
        <taxon>Oceanospirillaceae</taxon>
        <taxon>Marinobacterium</taxon>
    </lineage>
</organism>
<keyword evidence="4 6" id="KW-0963">Cytoplasm</keyword>
<dbReference type="PANTHER" id="PTHR38103">
    <property type="entry name" value="RECOMBINATION-ASSOCIATED PROTEIN RDGC"/>
    <property type="match status" value="1"/>
</dbReference>
<name>A0A1A9EZQ2_9GAMM</name>
<dbReference type="PANTHER" id="PTHR38103:SF1">
    <property type="entry name" value="RECOMBINATION-ASSOCIATED PROTEIN RDGC"/>
    <property type="match status" value="1"/>
</dbReference>
<dbReference type="NCBIfam" id="NF001464">
    <property type="entry name" value="PRK00321.1-5"/>
    <property type="match status" value="1"/>
</dbReference>
<dbReference type="GO" id="GO:0043590">
    <property type="term" value="C:bacterial nucleoid"/>
    <property type="evidence" value="ECO:0007669"/>
    <property type="project" value="TreeGrafter"/>
</dbReference>
<dbReference type="RefSeq" id="WP_067383101.1">
    <property type="nucleotide sequence ID" value="NZ_CP015839.1"/>
</dbReference>
<evidence type="ECO:0000313" key="7">
    <source>
        <dbReference type="EMBL" id="ANG63322.1"/>
    </source>
</evidence>
<reference evidence="8" key="1">
    <citation type="submission" date="2016-05" db="EMBL/GenBank/DDBJ databases">
        <authorList>
            <person name="Baek K."/>
            <person name="Yang S.-J."/>
        </authorList>
    </citation>
    <scope>NUCLEOTIDE SEQUENCE [LARGE SCALE GENOMIC DNA]</scope>
    <source>
        <strain evidence="8">ST58-10</strain>
    </source>
</reference>
<evidence type="ECO:0000256" key="4">
    <source>
        <dbReference type="ARBA" id="ARBA00022490"/>
    </source>
</evidence>
<evidence type="ECO:0000256" key="1">
    <source>
        <dbReference type="ARBA" id="ARBA00004453"/>
    </source>
</evidence>
<dbReference type="GO" id="GO:0005737">
    <property type="term" value="C:cytoplasm"/>
    <property type="evidence" value="ECO:0007669"/>
    <property type="project" value="UniProtKB-UniRule"/>
</dbReference>
<keyword evidence="5 6" id="KW-0233">DNA recombination</keyword>
<dbReference type="OrthoDB" id="5290530at2"/>
<dbReference type="EMBL" id="CP015839">
    <property type="protein sequence ID" value="ANG63322.1"/>
    <property type="molecule type" value="Genomic_DNA"/>
</dbReference>
<gene>
    <name evidence="6" type="primary">rdgC</name>
    <name evidence="7" type="ORF">A8C75_13140</name>
</gene>
<dbReference type="HAMAP" id="MF_00194">
    <property type="entry name" value="RdgC"/>
    <property type="match status" value="1"/>
</dbReference>
<dbReference type="Proteomes" id="UP000078070">
    <property type="component" value="Chromosome"/>
</dbReference>
<accession>A0A1A9EZQ2</accession>
<keyword evidence="8" id="KW-1185">Reference proteome</keyword>
<dbReference type="Pfam" id="PF04381">
    <property type="entry name" value="RdgC"/>
    <property type="match status" value="1"/>
</dbReference>
<proteinExistence type="inferred from homology"/>
<evidence type="ECO:0000256" key="2">
    <source>
        <dbReference type="ARBA" id="ARBA00008657"/>
    </source>
</evidence>
<comment type="subcellular location">
    <subcellularLocation>
        <location evidence="1 6">Cytoplasm</location>
        <location evidence="1 6">Nucleoid</location>
    </subcellularLocation>
</comment>
<protein>
    <recommendedName>
        <fullName evidence="3 6">Recombination-associated protein RdgC</fullName>
    </recommendedName>
</protein>
<evidence type="ECO:0000256" key="5">
    <source>
        <dbReference type="ARBA" id="ARBA00023172"/>
    </source>
</evidence>
<dbReference type="KEGG" id="mars:A8C75_13140"/>
<evidence type="ECO:0000256" key="3">
    <source>
        <dbReference type="ARBA" id="ARBA00022296"/>
    </source>
</evidence>
<evidence type="ECO:0000256" key="6">
    <source>
        <dbReference type="HAMAP-Rule" id="MF_00194"/>
    </source>
</evidence>
<dbReference type="STRING" id="1821621.A8C75_13140"/>